<feature type="compositionally biased region" description="Basic residues" evidence="1">
    <location>
        <begin position="90"/>
        <end position="106"/>
    </location>
</feature>
<evidence type="ECO:0000256" key="1">
    <source>
        <dbReference type="SAM" id="MobiDB-lite"/>
    </source>
</evidence>
<dbReference type="Proteomes" id="UP000682892">
    <property type="component" value="Chromosome 2"/>
</dbReference>
<accession>Q16VQ9</accession>
<dbReference type="EMBL" id="CH477583">
    <property type="protein sequence ID" value="EAT38663.1"/>
    <property type="molecule type" value="Genomic_DNA"/>
</dbReference>
<organism evidence="2 3">
    <name type="scientific">Aedes aegypti</name>
    <name type="common">Yellowfever mosquito</name>
    <name type="synonym">Culex aegypti</name>
    <dbReference type="NCBI Taxonomy" id="7159"/>
    <lineage>
        <taxon>Eukaryota</taxon>
        <taxon>Metazoa</taxon>
        <taxon>Ecdysozoa</taxon>
        <taxon>Arthropoda</taxon>
        <taxon>Hexapoda</taxon>
        <taxon>Insecta</taxon>
        <taxon>Pterygota</taxon>
        <taxon>Neoptera</taxon>
        <taxon>Endopterygota</taxon>
        <taxon>Diptera</taxon>
        <taxon>Nematocera</taxon>
        <taxon>Culicoidea</taxon>
        <taxon>Culicidae</taxon>
        <taxon>Culicinae</taxon>
        <taxon>Aedini</taxon>
        <taxon>Aedes</taxon>
        <taxon>Stegomyia</taxon>
    </lineage>
</organism>
<evidence type="ECO:0000313" key="3">
    <source>
        <dbReference type="Proteomes" id="UP000682892"/>
    </source>
</evidence>
<protein>
    <submittedName>
        <fullName evidence="2">AAEL009459-PA</fullName>
    </submittedName>
</protein>
<dbReference type="AlphaFoldDB" id="Q16VQ9"/>
<feature type="region of interest" description="Disordered" evidence="1">
    <location>
        <begin position="82"/>
        <end position="138"/>
    </location>
</feature>
<dbReference type="PaxDb" id="7159-AAEL009459-PA"/>
<reference evidence="2" key="1">
    <citation type="submission" date="2005-10" db="EMBL/GenBank/DDBJ databases">
        <authorList>
            <person name="Loftus B.J."/>
            <person name="Nene V.M."/>
            <person name="Hannick L.I."/>
            <person name="Bidwell S."/>
            <person name="Haas B."/>
            <person name="Amedeo P."/>
            <person name="Orvis J."/>
            <person name="Wortman J.R."/>
            <person name="White O.R."/>
            <person name="Salzberg S."/>
            <person name="Shumway M."/>
            <person name="Koo H."/>
            <person name="Zhao Y."/>
            <person name="Holmes M."/>
            <person name="Miller J."/>
            <person name="Schatz M."/>
            <person name="Pop M."/>
            <person name="Pai G."/>
            <person name="Utterback T."/>
            <person name="Rogers Y.-H."/>
            <person name="Kravitz S."/>
            <person name="Fraser C.M."/>
        </authorList>
    </citation>
    <scope>NUCLEOTIDE SEQUENCE</scope>
    <source>
        <strain evidence="2">Liverpool</strain>
    </source>
</reference>
<dbReference type="HOGENOM" id="CLU_1670790_0_0_1"/>
<reference evidence="2" key="3">
    <citation type="submission" date="2012-09" db="EMBL/GenBank/DDBJ databases">
        <authorList>
            <consortium name="VectorBase"/>
        </authorList>
    </citation>
    <scope>NUCLEOTIDE SEQUENCE</scope>
    <source>
        <strain evidence="2">Liverpool</strain>
    </source>
</reference>
<name>Q16VQ9_AEDAE</name>
<sequence>MAQSPGAASGIVCRPTKVMLCNQETYHDDLHKFYIDQQKLNREAALAFQGQQQRVANLETRTNSLESAMDVQKKINSSTAKILEDLQAKTHGRKMRKGRQKQRRAVQQRDEGISSDEGSSDEEYSDEESSDEDREKICDDCRMKLRRLTQLMDQQCKM</sequence>
<feature type="compositionally biased region" description="Acidic residues" evidence="1">
    <location>
        <begin position="118"/>
        <end position="132"/>
    </location>
</feature>
<proteinExistence type="predicted"/>
<gene>
    <name evidence="2" type="ORF">AaeL_AAEL009459</name>
</gene>
<evidence type="ECO:0000313" key="2">
    <source>
        <dbReference type="EMBL" id="EAT38663.1"/>
    </source>
</evidence>
<reference evidence="2" key="2">
    <citation type="journal article" date="2007" name="Science">
        <title>Genome sequence of Aedes aegypti, a major arbovirus vector.</title>
        <authorList>
            <person name="Nene V."/>
            <person name="Wortman J.R."/>
            <person name="Lawson D."/>
            <person name="Haas B."/>
            <person name="Kodira C."/>
            <person name="Tu Z.J."/>
            <person name="Loftus B."/>
            <person name="Xi Z."/>
            <person name="Megy K."/>
            <person name="Grabherr M."/>
            <person name="Ren Q."/>
            <person name="Zdobnov E.M."/>
            <person name="Lobo N.F."/>
            <person name="Campbell K.S."/>
            <person name="Brown S.E."/>
            <person name="Bonaldo M.F."/>
            <person name="Zhu J."/>
            <person name="Sinkins S.P."/>
            <person name="Hogenkamp D.G."/>
            <person name="Amedeo P."/>
            <person name="Arensburger P."/>
            <person name="Atkinson P.W."/>
            <person name="Bidwell S."/>
            <person name="Biedler J."/>
            <person name="Birney E."/>
            <person name="Bruggner R.V."/>
            <person name="Costas J."/>
            <person name="Coy M.R."/>
            <person name="Crabtree J."/>
            <person name="Crawford M."/>
            <person name="Debruyn B."/>
            <person name="Decaprio D."/>
            <person name="Eiglmeier K."/>
            <person name="Eisenstadt E."/>
            <person name="El-Dorry H."/>
            <person name="Gelbart W.M."/>
            <person name="Gomes S.L."/>
            <person name="Hammond M."/>
            <person name="Hannick L.I."/>
            <person name="Hogan J.R."/>
            <person name="Holmes M.H."/>
            <person name="Jaffe D."/>
            <person name="Johnston J.S."/>
            <person name="Kennedy R.C."/>
            <person name="Koo H."/>
            <person name="Kravitz S."/>
            <person name="Kriventseva E.V."/>
            <person name="Kulp D."/>
            <person name="Labutti K."/>
            <person name="Lee E."/>
            <person name="Li S."/>
            <person name="Lovin D.D."/>
            <person name="Mao C."/>
            <person name="Mauceli E."/>
            <person name="Menck C.F."/>
            <person name="Miller J.R."/>
            <person name="Montgomery P."/>
            <person name="Mori A."/>
            <person name="Nascimento A.L."/>
            <person name="Naveira H.F."/>
            <person name="Nusbaum C."/>
            <person name="O'leary S."/>
            <person name="Orvis J."/>
            <person name="Pertea M."/>
            <person name="Quesneville H."/>
            <person name="Reidenbach K.R."/>
            <person name="Rogers Y.H."/>
            <person name="Roth C.W."/>
            <person name="Schneider J.R."/>
            <person name="Schatz M."/>
            <person name="Shumway M."/>
            <person name="Stanke M."/>
            <person name="Stinson E.O."/>
            <person name="Tubio J.M."/>
            <person name="Vanzee J.P."/>
            <person name="Verjovski-Almeida S."/>
            <person name="Werner D."/>
            <person name="White O."/>
            <person name="Wyder S."/>
            <person name="Zeng Q."/>
            <person name="Zhao Q."/>
            <person name="Zhao Y."/>
            <person name="Hill C.A."/>
            <person name="Raikhel A.S."/>
            <person name="Soares M.B."/>
            <person name="Knudson D.L."/>
            <person name="Lee N.H."/>
            <person name="Galagan J."/>
            <person name="Salzberg S.L."/>
            <person name="Paulsen I.T."/>
            <person name="Dimopoulos G."/>
            <person name="Collins F.H."/>
            <person name="Birren B."/>
            <person name="Fraser-Liggett C.M."/>
            <person name="Severson D.W."/>
        </authorList>
    </citation>
    <scope>NUCLEOTIDE SEQUENCE [LARGE SCALE GENOMIC DNA]</scope>
    <source>
        <strain evidence="2">Liverpool</strain>
    </source>
</reference>